<comment type="similarity">
    <text evidence="3">Belongs to the acid sphingomyelinase family.</text>
</comment>
<feature type="binding site" evidence="4">
    <location>
        <position position="370"/>
    </location>
    <ligand>
        <name>Zn(2+)</name>
        <dbReference type="ChEBI" id="CHEBI:29105"/>
        <label>2</label>
    </ligand>
</feature>
<keyword evidence="6" id="KW-0732">Signal</keyword>
<feature type="disulfide bond" evidence="5">
    <location>
        <begin position="64"/>
        <end position="75"/>
    </location>
</feature>
<evidence type="ECO:0000256" key="6">
    <source>
        <dbReference type="SAM" id="SignalP"/>
    </source>
</evidence>
<sequence>MRLAATLSLLLLCSQSANAGLAQDILDTLQNAVTCTGCHALLIPLKTLSIFGDKTFTKTLTTICKATKALDDDVCEGMVGQQGPFIANSLRKISTVKQTSTKLCNSLLGLCESPKVNAWTVPFPKPVPTNPKRWVSTGKAPYQVAHFTDIHIDRQYTVGAEANCTKPICCRNYADQVGKPISIAAGPVGHQKCDTSPSLAHSLFDAISANNKFAIFTGDMIEAAVWLVTKEGVTASIETFNQELATLLGGTPIFPTIGNHEVAPANVFPLTTTKGASVQWLFDLEQKGWTPLIGADAADQVAHNSGSYSRLVAGTKLRILSINTVYWYKFNFYLYESDNQIRDPNGILAFTISQLQAAEDAGERVWIIAHMPPGMRDALSDQSNYFDQIVNRYRNTVAAQFYGHTHEDQFIVGYSDWNNRNANTASSVQWVGPSITPRSGHPAYKIYDIDPDTYEVMNARIFRADYNEAHFQISPYWEPYYDARAIYGAYIGGWPALSPLNATFWHKVTEAFETNDAAFQTYQSFRSRGADTIDSRATPAFGSMSFSRRNIRRDAENPGVVRSAPVCDTTSSIGTIFQQLQTLTPEALSELEAELVDILPSDEELASVSGDDAAEDP</sequence>
<keyword evidence="2" id="KW-0325">Glycoprotein</keyword>
<evidence type="ECO:0000256" key="1">
    <source>
        <dbReference type="ARBA" id="ARBA00022801"/>
    </source>
</evidence>
<dbReference type="GO" id="GO:0046872">
    <property type="term" value="F:metal ion binding"/>
    <property type="evidence" value="ECO:0007669"/>
    <property type="project" value="UniProtKB-KW"/>
</dbReference>
<feature type="binding site" evidence="4">
    <location>
        <position position="406"/>
    </location>
    <ligand>
        <name>Zn(2+)</name>
        <dbReference type="ChEBI" id="CHEBI:29105"/>
        <label>1</label>
    </ligand>
</feature>
<evidence type="ECO:0000256" key="4">
    <source>
        <dbReference type="PIRSR" id="PIRSR000948-1"/>
    </source>
</evidence>
<dbReference type="AlphaFoldDB" id="A0A8H5AUU8"/>
<dbReference type="PANTHER" id="PTHR10340">
    <property type="entry name" value="SPHINGOMYELIN PHOSPHODIESTERASE"/>
    <property type="match status" value="1"/>
</dbReference>
<comment type="caution">
    <text evidence="8">The sequence shown here is derived from an EMBL/GenBank/DDBJ whole genome shotgun (WGS) entry which is preliminary data.</text>
</comment>
<dbReference type="Pfam" id="PF00149">
    <property type="entry name" value="Metallophos"/>
    <property type="match status" value="1"/>
</dbReference>
<feature type="binding site" evidence="4">
    <location>
        <position position="404"/>
    </location>
    <ligand>
        <name>Zn(2+)</name>
        <dbReference type="ChEBI" id="CHEBI:29105"/>
        <label>2</label>
    </ligand>
</feature>
<dbReference type="GO" id="GO:0016798">
    <property type="term" value="F:hydrolase activity, acting on glycosyl bonds"/>
    <property type="evidence" value="ECO:0007669"/>
    <property type="project" value="UniProtKB-KW"/>
</dbReference>
<dbReference type="InterPro" id="IPR011160">
    <property type="entry name" value="Sphingomy_PDE"/>
</dbReference>
<evidence type="ECO:0000313" key="8">
    <source>
        <dbReference type="EMBL" id="KAF5310958.1"/>
    </source>
</evidence>
<proteinExistence type="inferred from homology"/>
<keyword evidence="1 3" id="KW-0378">Hydrolase</keyword>
<accession>A0A8H5AUU8</accession>
<evidence type="ECO:0000256" key="5">
    <source>
        <dbReference type="PIRSR" id="PIRSR000948-2"/>
    </source>
</evidence>
<dbReference type="CDD" id="cd00842">
    <property type="entry name" value="MPP_ASMase"/>
    <property type="match status" value="1"/>
</dbReference>
<dbReference type="PANTHER" id="PTHR10340:SF34">
    <property type="entry name" value="SPHINGOMYELIN PHOSPHODIESTERASE"/>
    <property type="match status" value="1"/>
</dbReference>
<feature type="binding site" evidence="4">
    <location>
        <position position="219"/>
    </location>
    <ligand>
        <name>Zn(2+)</name>
        <dbReference type="ChEBI" id="CHEBI:29105"/>
        <label>1</label>
    </ligand>
</feature>
<dbReference type="Gene3D" id="3.60.21.10">
    <property type="match status" value="1"/>
</dbReference>
<name>A0A8H5AUU8_9AGAR</name>
<feature type="disulfide bond" evidence="5">
    <location>
        <begin position="170"/>
        <end position="193"/>
    </location>
</feature>
<dbReference type="PIRSF" id="PIRSF000948">
    <property type="entry name" value="Sphingomy_PDE"/>
    <property type="match status" value="1"/>
</dbReference>
<feature type="signal peptide" evidence="6">
    <location>
        <begin position="1"/>
        <end position="19"/>
    </location>
</feature>
<dbReference type="OrthoDB" id="282973at2759"/>
<feature type="chain" id="PRO_5034168705" description="Sphingomyelin phosphodiesterase" evidence="6">
    <location>
        <begin position="20"/>
        <end position="617"/>
    </location>
</feature>
<feature type="binding site" evidence="4">
    <location>
        <position position="259"/>
    </location>
    <ligand>
        <name>Zn(2+)</name>
        <dbReference type="ChEBI" id="CHEBI:29105"/>
        <label>2</label>
    </ligand>
</feature>
<protein>
    <recommendedName>
        <fullName evidence="3">Sphingomyelin phosphodiesterase</fullName>
    </recommendedName>
</protein>
<dbReference type="InterPro" id="IPR004843">
    <property type="entry name" value="Calcineurin-like_PHP"/>
</dbReference>
<evidence type="ECO:0000313" key="9">
    <source>
        <dbReference type="Proteomes" id="UP000567179"/>
    </source>
</evidence>
<reference evidence="8 9" key="1">
    <citation type="journal article" date="2020" name="ISME J.">
        <title>Uncovering the hidden diversity of litter-decomposition mechanisms in mushroom-forming fungi.</title>
        <authorList>
            <person name="Floudas D."/>
            <person name="Bentzer J."/>
            <person name="Ahren D."/>
            <person name="Johansson T."/>
            <person name="Persson P."/>
            <person name="Tunlid A."/>
        </authorList>
    </citation>
    <scope>NUCLEOTIDE SEQUENCE [LARGE SCALE GENOMIC DNA]</scope>
    <source>
        <strain evidence="8 9">CBS 101986</strain>
    </source>
</reference>
<evidence type="ECO:0000256" key="3">
    <source>
        <dbReference type="PIRNR" id="PIRNR000948"/>
    </source>
</evidence>
<comment type="function">
    <text evidence="3">Converts sphingomyelin to ceramide.</text>
</comment>
<keyword evidence="3" id="KW-0326">Glycosidase</keyword>
<keyword evidence="4" id="KW-0862">Zinc</keyword>
<feature type="binding site" evidence="4">
    <location>
        <position position="219"/>
    </location>
    <ligand>
        <name>Zn(2+)</name>
        <dbReference type="ChEBI" id="CHEBI:29105"/>
        <label>2</label>
    </ligand>
</feature>
<feature type="disulfide bond" evidence="5">
    <location>
        <begin position="35"/>
        <end position="111"/>
    </location>
</feature>
<dbReference type="InterPro" id="IPR041805">
    <property type="entry name" value="ASMase/PPN1_MPP"/>
</dbReference>
<keyword evidence="5" id="KW-1015">Disulfide bond</keyword>
<comment type="cofactor">
    <cofactor evidence="4">
        <name>Zn(2+)</name>
        <dbReference type="ChEBI" id="CHEBI:29105"/>
    </cofactor>
    <text evidence="4">Binds 2 Zn(2+) ions per subunit.</text>
</comment>
<dbReference type="InterPro" id="IPR029052">
    <property type="entry name" value="Metallo-depent_PP-like"/>
</dbReference>
<feature type="disulfide bond" evidence="5">
    <location>
        <begin position="164"/>
        <end position="169"/>
    </location>
</feature>
<dbReference type="GO" id="GO:0004767">
    <property type="term" value="F:sphingomyelin phosphodiesterase activity"/>
    <property type="evidence" value="ECO:0007669"/>
    <property type="project" value="UniProtKB-UniRule"/>
</dbReference>
<dbReference type="SUPFAM" id="SSF56300">
    <property type="entry name" value="Metallo-dependent phosphatases"/>
    <property type="match status" value="1"/>
</dbReference>
<feature type="binding site" evidence="4">
    <location>
        <position position="149"/>
    </location>
    <ligand>
        <name>Zn(2+)</name>
        <dbReference type="ChEBI" id="CHEBI:29105"/>
        <label>1</label>
    </ligand>
</feature>
<evidence type="ECO:0000256" key="2">
    <source>
        <dbReference type="ARBA" id="ARBA00023180"/>
    </source>
</evidence>
<gene>
    <name evidence="8" type="ORF">D9619_007770</name>
</gene>
<feature type="binding site" evidence="4">
    <location>
        <position position="151"/>
    </location>
    <ligand>
        <name>Zn(2+)</name>
        <dbReference type="ChEBI" id="CHEBI:29105"/>
        <label>1</label>
    </ligand>
</feature>
<evidence type="ECO:0000259" key="7">
    <source>
        <dbReference type="Pfam" id="PF00149"/>
    </source>
</evidence>
<dbReference type="EMBL" id="JAACJJ010000057">
    <property type="protein sequence ID" value="KAF5310958.1"/>
    <property type="molecule type" value="Genomic_DNA"/>
</dbReference>
<feature type="domain" description="Calcineurin-like phosphoesterase" evidence="7">
    <location>
        <begin position="144"/>
        <end position="407"/>
    </location>
</feature>
<dbReference type="GO" id="GO:0005615">
    <property type="term" value="C:extracellular space"/>
    <property type="evidence" value="ECO:0007669"/>
    <property type="project" value="TreeGrafter"/>
</dbReference>
<dbReference type="GO" id="GO:0006685">
    <property type="term" value="P:sphingomyelin catabolic process"/>
    <property type="evidence" value="ECO:0007669"/>
    <property type="project" value="UniProtKB-UniRule"/>
</dbReference>
<organism evidence="8 9">
    <name type="scientific">Psilocybe cf. subviscida</name>
    <dbReference type="NCBI Taxonomy" id="2480587"/>
    <lineage>
        <taxon>Eukaryota</taxon>
        <taxon>Fungi</taxon>
        <taxon>Dikarya</taxon>
        <taxon>Basidiomycota</taxon>
        <taxon>Agaricomycotina</taxon>
        <taxon>Agaricomycetes</taxon>
        <taxon>Agaricomycetidae</taxon>
        <taxon>Agaricales</taxon>
        <taxon>Agaricineae</taxon>
        <taxon>Strophariaceae</taxon>
        <taxon>Psilocybe</taxon>
    </lineage>
</organism>
<keyword evidence="4" id="KW-0479">Metal-binding</keyword>
<dbReference type="GO" id="GO:0016020">
    <property type="term" value="C:membrane"/>
    <property type="evidence" value="ECO:0007669"/>
    <property type="project" value="GOC"/>
</dbReference>
<dbReference type="Proteomes" id="UP000567179">
    <property type="component" value="Unassembled WGS sequence"/>
</dbReference>
<keyword evidence="9" id="KW-1185">Reference proteome</keyword>